<comment type="caution">
    <text evidence="1">The sequence shown here is derived from an EMBL/GenBank/DDBJ whole genome shotgun (WGS) entry which is preliminary data.</text>
</comment>
<dbReference type="Proteomes" id="UP001596383">
    <property type="component" value="Unassembled WGS sequence"/>
</dbReference>
<proteinExistence type="predicted"/>
<evidence type="ECO:0000313" key="2">
    <source>
        <dbReference type="Proteomes" id="UP001596383"/>
    </source>
</evidence>
<accession>A0ABD5SS15</accession>
<sequence length="317" mass="35407">MAYGTDSQGKYSYGVVNEANRRRLQEALGISTPVTVSGPALADLRSEVEDEATDELAAMGREVKEGLSEPIDAVLLATELSELKDEFKRIPELHNLGVPEYGETPYQNLTPAAWRINDHLVETGFFESAEENLPAFTPEHIHTTTRQLLRMDSIPGTLSELGIPGDEQFALVTNIVTAREQLSWWQPTLNYPPVEAEDDYDEGVAYETVAPLHHRAMEGALLWIDGLDWWIWQHEVLVTDEMIDRGVWDVKSMLAGAYLMGDAVRRLAEGTVGDEDLTTLITVSAAIMITGQEFLAEDIAWIDDEMRKPLDEAHKEV</sequence>
<dbReference type="RefSeq" id="WP_273739068.1">
    <property type="nucleotide sequence ID" value="NZ_JAQIVI010000211.1"/>
</dbReference>
<name>A0ABD5SS15_9EURY</name>
<dbReference type="EMBL" id="JBHSWV010000211">
    <property type="protein sequence ID" value="MFC6766076.1"/>
    <property type="molecule type" value="Genomic_DNA"/>
</dbReference>
<keyword evidence="2" id="KW-1185">Reference proteome</keyword>
<dbReference type="AlphaFoldDB" id="A0ABD5SS15"/>
<reference evidence="1 2" key="1">
    <citation type="journal article" date="2019" name="Int. J. Syst. Evol. Microbiol.">
        <title>The Global Catalogue of Microorganisms (GCM) 10K type strain sequencing project: providing services to taxonomists for standard genome sequencing and annotation.</title>
        <authorList>
            <consortium name="The Broad Institute Genomics Platform"/>
            <consortium name="The Broad Institute Genome Sequencing Center for Infectious Disease"/>
            <person name="Wu L."/>
            <person name="Ma J."/>
        </authorList>
    </citation>
    <scope>NUCLEOTIDE SEQUENCE [LARGE SCALE GENOMIC DNA]</scope>
    <source>
        <strain evidence="1 2">LMG 29247</strain>
    </source>
</reference>
<gene>
    <name evidence="1" type="ORF">ACFQE6_14065</name>
</gene>
<organism evidence="1 2">
    <name type="scientific">Natrinema soli</name>
    <dbReference type="NCBI Taxonomy" id="1930624"/>
    <lineage>
        <taxon>Archaea</taxon>
        <taxon>Methanobacteriati</taxon>
        <taxon>Methanobacteriota</taxon>
        <taxon>Stenosarchaea group</taxon>
        <taxon>Halobacteria</taxon>
        <taxon>Halobacteriales</taxon>
        <taxon>Natrialbaceae</taxon>
        <taxon>Natrinema</taxon>
    </lineage>
</organism>
<evidence type="ECO:0000313" key="1">
    <source>
        <dbReference type="EMBL" id="MFC6766076.1"/>
    </source>
</evidence>
<protein>
    <submittedName>
        <fullName evidence="1">Uncharacterized protein</fullName>
    </submittedName>
</protein>